<dbReference type="AlphaFoldDB" id="A0A0A9CVA5"/>
<accession>A0A0A9CVA5</accession>
<evidence type="ECO:0000256" key="1">
    <source>
        <dbReference type="SAM" id="MobiDB-lite"/>
    </source>
</evidence>
<reference evidence="2" key="1">
    <citation type="submission" date="2014-09" db="EMBL/GenBank/DDBJ databases">
        <authorList>
            <person name="Magalhaes I.L.F."/>
            <person name="Oliveira U."/>
            <person name="Santos F.R."/>
            <person name="Vidigal T.H.D.A."/>
            <person name="Brescovit A.D."/>
            <person name="Santos A.J."/>
        </authorList>
    </citation>
    <scope>NUCLEOTIDE SEQUENCE</scope>
    <source>
        <tissue evidence="2">Shoot tissue taken approximately 20 cm above the soil surface</tissue>
    </source>
</reference>
<dbReference type="EMBL" id="GBRH01219527">
    <property type="protein sequence ID" value="JAD78368.1"/>
    <property type="molecule type" value="Transcribed_RNA"/>
</dbReference>
<sequence>MFLSYSCKTSAESPHHLSHTSCRAATREPPPSSTSAEPPLYRQQQLGVRRTREPGSCLRRGGGRSRRPPLRP</sequence>
<feature type="region of interest" description="Disordered" evidence="1">
    <location>
        <begin position="1"/>
        <end position="72"/>
    </location>
</feature>
<organism evidence="2">
    <name type="scientific">Arundo donax</name>
    <name type="common">Giant reed</name>
    <name type="synonym">Donax arundinaceus</name>
    <dbReference type="NCBI Taxonomy" id="35708"/>
    <lineage>
        <taxon>Eukaryota</taxon>
        <taxon>Viridiplantae</taxon>
        <taxon>Streptophyta</taxon>
        <taxon>Embryophyta</taxon>
        <taxon>Tracheophyta</taxon>
        <taxon>Spermatophyta</taxon>
        <taxon>Magnoliopsida</taxon>
        <taxon>Liliopsida</taxon>
        <taxon>Poales</taxon>
        <taxon>Poaceae</taxon>
        <taxon>PACMAD clade</taxon>
        <taxon>Arundinoideae</taxon>
        <taxon>Arundineae</taxon>
        <taxon>Arundo</taxon>
    </lineage>
</organism>
<proteinExistence type="predicted"/>
<name>A0A0A9CVA5_ARUDO</name>
<feature type="compositionally biased region" description="Polar residues" evidence="1">
    <location>
        <begin position="1"/>
        <end position="12"/>
    </location>
</feature>
<protein>
    <submittedName>
        <fullName evidence="2">Uncharacterized protein</fullName>
    </submittedName>
</protein>
<feature type="compositionally biased region" description="Basic residues" evidence="1">
    <location>
        <begin position="61"/>
        <end position="72"/>
    </location>
</feature>
<evidence type="ECO:0000313" key="2">
    <source>
        <dbReference type="EMBL" id="JAD78368.1"/>
    </source>
</evidence>
<reference evidence="2" key="2">
    <citation type="journal article" date="2015" name="Data Brief">
        <title>Shoot transcriptome of the giant reed, Arundo donax.</title>
        <authorList>
            <person name="Barrero R.A."/>
            <person name="Guerrero F.D."/>
            <person name="Moolhuijzen P."/>
            <person name="Goolsby J.A."/>
            <person name="Tidwell J."/>
            <person name="Bellgard S.E."/>
            <person name="Bellgard M.I."/>
        </authorList>
    </citation>
    <scope>NUCLEOTIDE SEQUENCE</scope>
    <source>
        <tissue evidence="2">Shoot tissue taken approximately 20 cm above the soil surface</tissue>
    </source>
</reference>